<dbReference type="InterPro" id="IPR015590">
    <property type="entry name" value="Aldehyde_DH_dom"/>
</dbReference>
<dbReference type="Proteomes" id="UP000248259">
    <property type="component" value="Unassembled WGS sequence"/>
</dbReference>
<dbReference type="FunFam" id="3.40.605.10:FF:000012">
    <property type="entry name" value="NAD-dependent succinate-semialdehyde dehydrogenase"/>
    <property type="match status" value="1"/>
</dbReference>
<dbReference type="GO" id="GO:0016620">
    <property type="term" value="F:oxidoreductase activity, acting on the aldehyde or oxo group of donors, NAD or NADP as acceptor"/>
    <property type="evidence" value="ECO:0007669"/>
    <property type="project" value="InterPro"/>
</dbReference>
<reference evidence="8 9" key="1">
    <citation type="submission" date="2018-06" db="EMBL/GenBank/DDBJ databases">
        <title>Azoarcus communis strain SWub3 genome.</title>
        <authorList>
            <person name="Zorraquino Salvo V."/>
            <person name="Toubiana D."/>
            <person name="Blumwald E."/>
        </authorList>
    </citation>
    <scope>NUCLEOTIDE SEQUENCE [LARGE SCALE GENOMIC DNA]</scope>
    <source>
        <strain evidence="8 9">SWub3</strain>
    </source>
</reference>
<dbReference type="PANTHER" id="PTHR42986:SF1">
    <property type="entry name" value="BENZALDEHYDE DEHYDROGENASE YFMT"/>
    <property type="match status" value="1"/>
</dbReference>
<evidence type="ECO:0000256" key="5">
    <source>
        <dbReference type="PROSITE-ProRule" id="PRU10007"/>
    </source>
</evidence>
<comment type="similarity">
    <text evidence="1 6">Belongs to the aldehyde dehydrogenase family.</text>
</comment>
<dbReference type="Gene3D" id="3.40.605.10">
    <property type="entry name" value="Aldehyde Dehydrogenase, Chain A, domain 1"/>
    <property type="match status" value="1"/>
</dbReference>
<protein>
    <submittedName>
        <fullName evidence="8">Salicylaldehyde dehydrogenase</fullName>
    </submittedName>
</protein>
<dbReference type="EMBL" id="QKOE01000024">
    <property type="protein sequence ID" value="PZA14667.1"/>
    <property type="molecule type" value="Genomic_DNA"/>
</dbReference>
<accession>A0A323UQR6</accession>
<dbReference type="InterPro" id="IPR016162">
    <property type="entry name" value="Ald_DH_N"/>
</dbReference>
<comment type="caution">
    <text evidence="8">The sequence shown here is derived from an EMBL/GenBank/DDBJ whole genome shotgun (WGS) entry which is preliminary data.</text>
</comment>
<dbReference type="AlphaFoldDB" id="A0A323UQR6"/>
<keyword evidence="2" id="KW-0521">NADP</keyword>
<evidence type="ECO:0000256" key="6">
    <source>
        <dbReference type="RuleBase" id="RU003345"/>
    </source>
</evidence>
<sequence>MFITPLLINNKDVAAHGDATFDRLNPITGEVSTRSAAASVDDARAAAAAAAAAFPLWSAMAPGARRSVLNKAADLLAARTPDFIAAMRAETGASDVWAGFNCHLGANMLREAAAMTTQINGEVIPSDKPGSFAMGLRQPAGVVLGIAPWNAPVILGVRAVAMPLACGNTVVLKGSELCPKTHRLIGEVLCEAGLPAGAINVVLNAPADAGAVVNALIAHSAVRRVNFTGSTRVGRLIAEESARHLKPCLLELGGKAPLVVLDDADIDEAVKAAAFGAFMNQGQICMSTERIIVDRSIADDFVTRLAAKAATLKAGLPGAAGCVLGSMIGQEAVNRVQALVQDALSKGATLAVGGTAEGTIMQATVVDHVTPSMRLYGEESFGPVAAVVRCSGVDEAVSLANDTEYGLSAAVFSRDLTRALDVARRIESGICHINGPTVHDEAQMPFGGVKASGYGRFGGKAAIAEFTELRWITMQTEPPHYPI</sequence>
<keyword evidence="4" id="KW-0520">NAD</keyword>
<dbReference type="Pfam" id="PF00171">
    <property type="entry name" value="Aldedh"/>
    <property type="match status" value="1"/>
</dbReference>
<dbReference type="PANTHER" id="PTHR42986">
    <property type="entry name" value="BENZALDEHYDE DEHYDROGENASE YFMT"/>
    <property type="match status" value="1"/>
</dbReference>
<dbReference type="OrthoDB" id="6187633at2"/>
<dbReference type="RefSeq" id="WP_110529185.1">
    <property type="nucleotide sequence ID" value="NZ_QKOE01000024.1"/>
</dbReference>
<dbReference type="InterPro" id="IPR016161">
    <property type="entry name" value="Ald_DH/histidinol_DH"/>
</dbReference>
<feature type="active site" evidence="5">
    <location>
        <position position="251"/>
    </location>
</feature>
<evidence type="ECO:0000313" key="9">
    <source>
        <dbReference type="Proteomes" id="UP000248259"/>
    </source>
</evidence>
<organism evidence="8 9">
    <name type="scientific">Parazoarcus communis SWub3 = DSM 12120</name>
    <dbReference type="NCBI Taxonomy" id="1121029"/>
    <lineage>
        <taxon>Bacteria</taxon>
        <taxon>Pseudomonadati</taxon>
        <taxon>Pseudomonadota</taxon>
        <taxon>Betaproteobacteria</taxon>
        <taxon>Rhodocyclales</taxon>
        <taxon>Zoogloeaceae</taxon>
        <taxon>Parazoarcus</taxon>
    </lineage>
</organism>
<evidence type="ECO:0000256" key="4">
    <source>
        <dbReference type="ARBA" id="ARBA00023027"/>
    </source>
</evidence>
<evidence type="ECO:0000259" key="7">
    <source>
        <dbReference type="Pfam" id="PF00171"/>
    </source>
</evidence>
<keyword evidence="9" id="KW-1185">Reference proteome</keyword>
<keyword evidence="3 6" id="KW-0560">Oxidoreductase</keyword>
<evidence type="ECO:0000256" key="1">
    <source>
        <dbReference type="ARBA" id="ARBA00009986"/>
    </source>
</evidence>
<evidence type="ECO:0000256" key="3">
    <source>
        <dbReference type="ARBA" id="ARBA00023002"/>
    </source>
</evidence>
<gene>
    <name evidence="8" type="ORF">DNK49_20435</name>
</gene>
<feature type="domain" description="Aldehyde dehydrogenase" evidence="7">
    <location>
        <begin position="17"/>
        <end position="472"/>
    </location>
</feature>
<dbReference type="CDD" id="cd07105">
    <property type="entry name" value="ALDH_SaliADH"/>
    <property type="match status" value="1"/>
</dbReference>
<evidence type="ECO:0000256" key="2">
    <source>
        <dbReference type="ARBA" id="ARBA00022857"/>
    </source>
</evidence>
<name>A0A323UQR6_9RHOO</name>
<dbReference type="Gene3D" id="3.40.309.10">
    <property type="entry name" value="Aldehyde Dehydrogenase, Chain A, domain 2"/>
    <property type="match status" value="1"/>
</dbReference>
<dbReference type="FunFam" id="3.40.309.10:FF:000010">
    <property type="entry name" value="Gamma-aminobutyraldehyde dehydrogenase"/>
    <property type="match status" value="1"/>
</dbReference>
<dbReference type="InterPro" id="IPR016163">
    <property type="entry name" value="Ald_DH_C"/>
</dbReference>
<dbReference type="PROSITE" id="PS00687">
    <property type="entry name" value="ALDEHYDE_DEHYDR_GLU"/>
    <property type="match status" value="1"/>
</dbReference>
<dbReference type="InterPro" id="IPR029510">
    <property type="entry name" value="Ald_DH_CS_GLU"/>
</dbReference>
<evidence type="ECO:0000313" key="8">
    <source>
        <dbReference type="EMBL" id="PZA14667.1"/>
    </source>
</evidence>
<dbReference type="SUPFAM" id="SSF53720">
    <property type="entry name" value="ALDH-like"/>
    <property type="match status" value="1"/>
</dbReference>
<proteinExistence type="inferred from homology"/>